<feature type="non-terminal residue" evidence="8">
    <location>
        <position position="1"/>
    </location>
</feature>
<gene>
    <name evidence="8" type="ORF">CUNI_LOCUS12434</name>
</gene>
<keyword evidence="5" id="KW-0325">Glycoprotein</keyword>
<comment type="caution">
    <text evidence="6">Lacks conserved residue(s) required for the propagation of feature annotation.</text>
</comment>
<dbReference type="Pfam" id="PF00084">
    <property type="entry name" value="Sushi"/>
    <property type="match status" value="8"/>
</dbReference>
<proteinExistence type="predicted"/>
<evidence type="ECO:0000259" key="7">
    <source>
        <dbReference type="PROSITE" id="PS50923"/>
    </source>
</evidence>
<feature type="domain" description="Sushi" evidence="7">
    <location>
        <begin position="48"/>
        <end position="107"/>
    </location>
</feature>
<feature type="disulfide bond" evidence="6">
    <location>
        <begin position="78"/>
        <end position="105"/>
    </location>
</feature>
<feature type="domain" description="Sushi" evidence="7">
    <location>
        <begin position="420"/>
        <end position="478"/>
    </location>
</feature>
<evidence type="ECO:0000256" key="4">
    <source>
        <dbReference type="ARBA" id="ARBA00023157"/>
    </source>
</evidence>
<evidence type="ECO:0000256" key="3">
    <source>
        <dbReference type="ARBA" id="ARBA00022737"/>
    </source>
</evidence>
<feature type="disulfide bond" evidence="6">
    <location>
        <begin position="209"/>
        <end position="236"/>
    </location>
</feature>
<protein>
    <recommendedName>
        <fullName evidence="7">Sushi domain-containing protein</fullName>
    </recommendedName>
</protein>
<evidence type="ECO:0000256" key="5">
    <source>
        <dbReference type="ARBA" id="ARBA00023180"/>
    </source>
</evidence>
<feature type="domain" description="Sushi" evidence="7">
    <location>
        <begin position="116"/>
        <end position="179"/>
    </location>
</feature>
<feature type="disulfide bond" evidence="6">
    <location>
        <begin position="637"/>
        <end position="664"/>
    </location>
</feature>
<feature type="domain" description="Sushi" evidence="7">
    <location>
        <begin position="596"/>
        <end position="666"/>
    </location>
</feature>
<comment type="caution">
    <text evidence="8">The sequence shown here is derived from an EMBL/GenBank/DDBJ whole genome shotgun (WGS) entry which is preliminary data.</text>
</comment>
<feature type="domain" description="Sushi" evidence="7">
    <location>
        <begin position="537"/>
        <end position="595"/>
    </location>
</feature>
<evidence type="ECO:0000313" key="8">
    <source>
        <dbReference type="EMBL" id="CAG5126876.1"/>
    </source>
</evidence>
<keyword evidence="2" id="KW-0732">Signal</keyword>
<dbReference type="CDD" id="cd00033">
    <property type="entry name" value="CCP"/>
    <property type="match status" value="9"/>
</dbReference>
<dbReference type="PANTHER" id="PTHR46393:SF7">
    <property type="entry name" value="COMPLEMENT C2"/>
    <property type="match status" value="1"/>
</dbReference>
<dbReference type="SMART" id="SM00032">
    <property type="entry name" value="CCP"/>
    <property type="match status" value="10"/>
</dbReference>
<accession>A0A8S3ZIA0</accession>
<name>A0A8S3ZIA0_9EUPU</name>
<evidence type="ECO:0000256" key="1">
    <source>
        <dbReference type="ARBA" id="ARBA00022659"/>
    </source>
</evidence>
<dbReference type="OrthoDB" id="9991441at2759"/>
<reference evidence="8" key="1">
    <citation type="submission" date="2021-04" db="EMBL/GenBank/DDBJ databases">
        <authorList>
            <consortium name="Molecular Ecology Group"/>
        </authorList>
    </citation>
    <scope>NUCLEOTIDE SEQUENCE</scope>
</reference>
<feature type="domain" description="Sushi" evidence="7">
    <location>
        <begin position="302"/>
        <end position="361"/>
    </location>
</feature>
<dbReference type="SUPFAM" id="SSF57535">
    <property type="entry name" value="Complement control module/SCR domain"/>
    <property type="match status" value="10"/>
</dbReference>
<keyword evidence="9" id="KW-1185">Reference proteome</keyword>
<feature type="domain" description="Sushi" evidence="7">
    <location>
        <begin position="362"/>
        <end position="419"/>
    </location>
</feature>
<feature type="domain" description="Sushi" evidence="7">
    <location>
        <begin position="239"/>
        <end position="301"/>
    </location>
</feature>
<dbReference type="InterPro" id="IPR035976">
    <property type="entry name" value="Sushi/SCR/CCP_sf"/>
</dbReference>
<keyword evidence="3" id="KW-0677">Repeat</keyword>
<feature type="disulfide bond" evidence="6">
    <location>
        <begin position="390"/>
        <end position="417"/>
    </location>
</feature>
<evidence type="ECO:0000256" key="6">
    <source>
        <dbReference type="PROSITE-ProRule" id="PRU00302"/>
    </source>
</evidence>
<keyword evidence="1 6" id="KW-0768">Sushi</keyword>
<dbReference type="AlphaFoldDB" id="A0A8S3ZIA0"/>
<feature type="domain" description="Sushi" evidence="7">
    <location>
        <begin position="180"/>
        <end position="238"/>
    </location>
</feature>
<feature type="disulfide bond" evidence="6">
    <location>
        <begin position="566"/>
        <end position="593"/>
    </location>
</feature>
<keyword evidence="4 6" id="KW-1015">Disulfide bond</keyword>
<dbReference type="PROSITE" id="PS50923">
    <property type="entry name" value="SUSHI"/>
    <property type="match status" value="9"/>
</dbReference>
<dbReference type="EMBL" id="CAJHNH020002485">
    <property type="protein sequence ID" value="CAG5126876.1"/>
    <property type="molecule type" value="Genomic_DNA"/>
</dbReference>
<dbReference type="Gene3D" id="2.10.70.10">
    <property type="entry name" value="Complement Module, domain 1"/>
    <property type="match status" value="10"/>
</dbReference>
<sequence length="690" mass="76355">EMECDHERQEDSGRRCFKSCQSDYDCLSSKKKCMCDGKCGKSCINPHLRCLPEPSNIAHGRVSVSPFNRFGSIAVYSCDEGYVLEGLHARVCQGDETWMGEAPRCEPNHGFIGHNQDCGPSPVIPNAVHSGKTYQIRFSLGTNLRYTCLPGFVQHKDSVVNAWCVSGGVWVGPNMTCSSSGCSSPPKIANGRLELPAQNIVGSRVKYTCEPTYFLVGSSERACLKDGTWDGREPSCQQVVCGPPPVIENAAHDAPKDQFRFLIGTHLTYTCSFGYHKEGVDKTVCSANEGQWIGPNMSCKARDCGAPGEINNGWRDPGYRFTYPTRVTYHCNEGFELQGMSPYRECQADGDWSGTLPECEPVHCGELGPPVHGTMIGSGTDYGAVVRFVCNNGYRVVGSLERTCQSDGTWSGHETFCEEINCGFPGPLWNGYLDGHSTGVGSVIFFRCNIRTKFYGTYFSTQCLENGQWSHGLPQCLGQCQIPSVMNGTITNGREGVWVDHGFVVELVCLHGLVLNDSRPVICDNGTWSIIPRCVPAPCNTPPPQIADGHRVFFNLAHGSRARYFCIAGYRLVDSHQYMTCEFGAWVGMQPRCEENFCPNPGRLDNGEILKLGTHGKFQFSDYIITIKHGDRLEYRCSKDHKLVGPKGAACVNGKWSPSDKPKCVRSQHPIFNKLWHPFEEKGRGPMYYK</sequence>
<dbReference type="InterPro" id="IPR000436">
    <property type="entry name" value="Sushi_SCR_CCP_dom"/>
</dbReference>
<organism evidence="8 9">
    <name type="scientific">Candidula unifasciata</name>
    <dbReference type="NCBI Taxonomy" id="100452"/>
    <lineage>
        <taxon>Eukaryota</taxon>
        <taxon>Metazoa</taxon>
        <taxon>Spiralia</taxon>
        <taxon>Lophotrochozoa</taxon>
        <taxon>Mollusca</taxon>
        <taxon>Gastropoda</taxon>
        <taxon>Heterobranchia</taxon>
        <taxon>Euthyneura</taxon>
        <taxon>Panpulmonata</taxon>
        <taxon>Eupulmonata</taxon>
        <taxon>Stylommatophora</taxon>
        <taxon>Helicina</taxon>
        <taxon>Helicoidea</taxon>
        <taxon>Geomitridae</taxon>
        <taxon>Candidula</taxon>
    </lineage>
</organism>
<dbReference type="Proteomes" id="UP000678393">
    <property type="component" value="Unassembled WGS sequence"/>
</dbReference>
<evidence type="ECO:0000256" key="2">
    <source>
        <dbReference type="ARBA" id="ARBA00022729"/>
    </source>
</evidence>
<evidence type="ECO:0000313" key="9">
    <source>
        <dbReference type="Proteomes" id="UP000678393"/>
    </source>
</evidence>
<dbReference type="PANTHER" id="PTHR46393">
    <property type="entry name" value="SUSHI DOMAIN-CONTAINING PROTEIN"/>
    <property type="match status" value="1"/>
</dbReference>